<proteinExistence type="predicted"/>
<dbReference type="EMBL" id="CAXAMM010003758">
    <property type="protein sequence ID" value="CAK9001139.1"/>
    <property type="molecule type" value="Genomic_DNA"/>
</dbReference>
<comment type="caution">
    <text evidence="1">The sequence shown here is derived from an EMBL/GenBank/DDBJ whole genome shotgun (WGS) entry which is preliminary data.</text>
</comment>
<evidence type="ECO:0000313" key="2">
    <source>
        <dbReference type="Proteomes" id="UP001642464"/>
    </source>
</evidence>
<name>A0ABP0IIK4_9DINO</name>
<evidence type="ECO:0008006" key="3">
    <source>
        <dbReference type="Google" id="ProtNLM"/>
    </source>
</evidence>
<reference evidence="1 2" key="1">
    <citation type="submission" date="2024-02" db="EMBL/GenBank/DDBJ databases">
        <authorList>
            <person name="Chen Y."/>
            <person name="Shah S."/>
            <person name="Dougan E. K."/>
            <person name="Thang M."/>
            <person name="Chan C."/>
        </authorList>
    </citation>
    <scope>NUCLEOTIDE SEQUENCE [LARGE SCALE GENOMIC DNA]</scope>
</reference>
<keyword evidence="2" id="KW-1185">Reference proteome</keyword>
<dbReference type="Proteomes" id="UP001642464">
    <property type="component" value="Unassembled WGS sequence"/>
</dbReference>
<accession>A0ABP0IIK4</accession>
<evidence type="ECO:0000313" key="1">
    <source>
        <dbReference type="EMBL" id="CAK9001139.1"/>
    </source>
</evidence>
<sequence>MFEAEGPCRSKITAAAHCHRRSAWPRQHCRLRVQNCRWQSLRPEPPKPWLVLKQFLSEAERLELLKSAIAQKAHGRLLPNPAGPHRFFRRLDATGGVDTLIEALTQRLEMAVMGLKGRPRDETLGRVCSYIEPNGFIHEHRDKYPAGSRAHLRANAVVQMDRSGQPIIAGQTVPVEEGDAWIFFASQELHATNAIRGPPRIVFGFGWSVPADFMLHPATVQ</sequence>
<protein>
    <recommendedName>
        <fullName evidence="3">Prolyl 4-hydroxylase alpha subunit Fe(2+) 2OG dioxygenase domain-containing protein</fullName>
    </recommendedName>
</protein>
<gene>
    <name evidence="1" type="ORF">SCF082_LOCUS6801</name>
</gene>
<organism evidence="1 2">
    <name type="scientific">Durusdinium trenchii</name>
    <dbReference type="NCBI Taxonomy" id="1381693"/>
    <lineage>
        <taxon>Eukaryota</taxon>
        <taxon>Sar</taxon>
        <taxon>Alveolata</taxon>
        <taxon>Dinophyceae</taxon>
        <taxon>Suessiales</taxon>
        <taxon>Symbiodiniaceae</taxon>
        <taxon>Durusdinium</taxon>
    </lineage>
</organism>